<accession>A0A6P1ZAQ6</accession>
<comment type="caution">
    <text evidence="2">The sequence shown here is derived from an EMBL/GenBank/DDBJ whole genome shotgun (WGS) entry which is preliminary data.</text>
</comment>
<reference evidence="2 3" key="1">
    <citation type="submission" date="2018-06" db="EMBL/GenBank/DDBJ databases">
        <title>Complete genome of Desulfovibrio marinus P48SEP.</title>
        <authorList>
            <person name="Crispim J.S."/>
            <person name="Vidigal P.M.P."/>
            <person name="Silva L.C.F."/>
            <person name="Araujo L.C."/>
            <person name="Laguardia C.N."/>
            <person name="Dias R.S."/>
            <person name="Sousa M.P."/>
            <person name="Paula S.O."/>
            <person name="Silva C."/>
        </authorList>
    </citation>
    <scope>NUCLEOTIDE SEQUENCE [LARGE SCALE GENOMIC DNA]</scope>
    <source>
        <strain evidence="2 3">P48SEP</strain>
    </source>
</reference>
<dbReference type="EMBL" id="QMIF01000382">
    <property type="protein sequence ID" value="TVM23165.1"/>
    <property type="molecule type" value="Genomic_DNA"/>
</dbReference>
<sequence length="94" mass="10443">MITLVISVLVRQITKYYGICTIGDSKISLNTEGMALLSGMIVMLIYAMNDKDDTNEKQRDYKGLCGERVKRIKKNVIWLALMSGFVAAATSYGT</sequence>
<organism evidence="2 3">
    <name type="scientific">Oceanidesulfovibrio marinus</name>
    <dbReference type="NCBI Taxonomy" id="370038"/>
    <lineage>
        <taxon>Bacteria</taxon>
        <taxon>Pseudomonadati</taxon>
        <taxon>Thermodesulfobacteriota</taxon>
        <taxon>Desulfovibrionia</taxon>
        <taxon>Desulfovibrionales</taxon>
        <taxon>Desulfovibrionaceae</taxon>
        <taxon>Oceanidesulfovibrio</taxon>
    </lineage>
</organism>
<feature type="transmembrane region" description="Helical" evidence="1">
    <location>
        <begin position="76"/>
        <end position="93"/>
    </location>
</feature>
<keyword evidence="1" id="KW-0472">Membrane</keyword>
<feature type="transmembrane region" description="Helical" evidence="1">
    <location>
        <begin position="33"/>
        <end position="49"/>
    </location>
</feature>
<name>A0A6P1ZAQ6_9BACT</name>
<keyword evidence="1" id="KW-0812">Transmembrane</keyword>
<evidence type="ECO:0000313" key="2">
    <source>
        <dbReference type="EMBL" id="TVM23165.1"/>
    </source>
</evidence>
<evidence type="ECO:0000256" key="1">
    <source>
        <dbReference type="SAM" id="Phobius"/>
    </source>
</evidence>
<protein>
    <submittedName>
        <fullName evidence="2">Uncharacterized protein</fullName>
    </submittedName>
</protein>
<dbReference type="AlphaFoldDB" id="A0A6P1ZAQ6"/>
<dbReference type="InterPro" id="IPR019733">
    <property type="entry name" value="Uncharacterised_YhfT"/>
</dbReference>
<dbReference type="OrthoDB" id="92225at2"/>
<gene>
    <name evidence="2" type="ORF">DQK91_23680</name>
</gene>
<dbReference type="Pfam" id="PF10797">
    <property type="entry name" value="YhfT"/>
    <property type="match status" value="1"/>
</dbReference>
<evidence type="ECO:0000313" key="3">
    <source>
        <dbReference type="Proteomes" id="UP000434052"/>
    </source>
</evidence>
<keyword evidence="1" id="KW-1133">Transmembrane helix</keyword>
<dbReference type="Proteomes" id="UP000434052">
    <property type="component" value="Unassembled WGS sequence"/>
</dbReference>
<proteinExistence type="predicted"/>